<dbReference type="InterPro" id="IPR035451">
    <property type="entry name" value="Ada-like_dom_sf"/>
</dbReference>
<sequence>MKKYWWFLLALVPATLYVCTLKPRKKEDKGRAKVTPVGKFVASENSSKFHRLDCRYAKNIKEEIWFDSVEEGKRAGYVPCEYCKPA</sequence>
<dbReference type="Pfam" id="PF02805">
    <property type="entry name" value="Ada_Zn_binding"/>
    <property type="match status" value="1"/>
</dbReference>
<evidence type="ECO:0000259" key="2">
    <source>
        <dbReference type="Pfam" id="PF02805"/>
    </source>
</evidence>
<dbReference type="GO" id="GO:0008168">
    <property type="term" value="F:methyltransferase activity"/>
    <property type="evidence" value="ECO:0007669"/>
    <property type="project" value="InterPro"/>
</dbReference>
<reference evidence="3 4" key="1">
    <citation type="submission" date="2018-08" db="EMBL/GenBank/DDBJ databases">
        <title>The metabolism and importance of syntrophic acetate oxidation coupled to methane or sulfide production in haloalkaline environments.</title>
        <authorList>
            <person name="Timmers P.H.A."/>
            <person name="Vavourakis C.D."/>
            <person name="Sorokin D.Y."/>
            <person name="Sinninghe Damste J.S."/>
            <person name="Muyzer G."/>
            <person name="Stams A.J.M."/>
            <person name="Plugge C.M."/>
        </authorList>
    </citation>
    <scope>NUCLEOTIDE SEQUENCE [LARGE SCALE GENOMIC DNA]</scope>
    <source>
        <strain evidence="3">MSAO_Bac1</strain>
    </source>
</reference>
<dbReference type="GO" id="GO:0003677">
    <property type="term" value="F:DNA binding"/>
    <property type="evidence" value="ECO:0007669"/>
    <property type="project" value="InterPro"/>
</dbReference>
<dbReference type="GO" id="GO:0008270">
    <property type="term" value="F:zinc ion binding"/>
    <property type="evidence" value="ECO:0007669"/>
    <property type="project" value="InterPro"/>
</dbReference>
<dbReference type="Gene3D" id="3.40.10.10">
    <property type="entry name" value="DNA Methylphosphotriester Repair Domain"/>
    <property type="match status" value="1"/>
</dbReference>
<evidence type="ECO:0000256" key="1">
    <source>
        <dbReference type="ARBA" id="ARBA00023159"/>
    </source>
</evidence>
<keyword evidence="1" id="KW-0010">Activator</keyword>
<evidence type="ECO:0000313" key="4">
    <source>
        <dbReference type="Proteomes" id="UP000285138"/>
    </source>
</evidence>
<feature type="domain" description="Ada DNA repair metal-binding" evidence="2">
    <location>
        <begin position="40"/>
        <end position="85"/>
    </location>
</feature>
<dbReference type="SUPFAM" id="SSF57884">
    <property type="entry name" value="Ada DNA repair protein, N-terminal domain (N-Ada 10)"/>
    <property type="match status" value="1"/>
</dbReference>
<dbReference type="AlphaFoldDB" id="A0A424YFD6"/>
<accession>A0A424YFD6</accession>
<organism evidence="3 4">
    <name type="scientific">Candidatus Syntrophonatronum acetioxidans</name>
    <dbReference type="NCBI Taxonomy" id="1795816"/>
    <lineage>
        <taxon>Bacteria</taxon>
        <taxon>Bacillati</taxon>
        <taxon>Bacillota</taxon>
        <taxon>Clostridia</taxon>
        <taxon>Eubacteriales</taxon>
        <taxon>Syntrophomonadaceae</taxon>
        <taxon>Candidatus Syntrophonatronum</taxon>
    </lineage>
</organism>
<name>A0A424YFD6_9FIRM</name>
<dbReference type="GO" id="GO:0006355">
    <property type="term" value="P:regulation of DNA-templated transcription"/>
    <property type="evidence" value="ECO:0007669"/>
    <property type="project" value="InterPro"/>
</dbReference>
<evidence type="ECO:0000313" key="3">
    <source>
        <dbReference type="EMBL" id="RQD76484.1"/>
    </source>
</evidence>
<proteinExistence type="predicted"/>
<comment type="caution">
    <text evidence="3">The sequence shown here is derived from an EMBL/GenBank/DDBJ whole genome shotgun (WGS) entry which is preliminary data.</text>
</comment>
<dbReference type="GO" id="GO:0006281">
    <property type="term" value="P:DNA repair"/>
    <property type="evidence" value="ECO:0007669"/>
    <property type="project" value="InterPro"/>
</dbReference>
<dbReference type="InterPro" id="IPR004026">
    <property type="entry name" value="Ada_DNA_repair_Zn-bd"/>
</dbReference>
<dbReference type="Proteomes" id="UP000285138">
    <property type="component" value="Unassembled WGS sequence"/>
</dbReference>
<protein>
    <recommendedName>
        <fullName evidence="2">Ada DNA repair metal-binding domain-containing protein</fullName>
    </recommendedName>
</protein>
<gene>
    <name evidence="3" type="ORF">D5R97_04350</name>
</gene>
<dbReference type="EMBL" id="QZAA01000115">
    <property type="protein sequence ID" value="RQD76484.1"/>
    <property type="molecule type" value="Genomic_DNA"/>
</dbReference>